<dbReference type="RefSeq" id="WP_041018448.1">
    <property type="nucleotide sequence ID" value="NZ_CCEJ010000010.1"/>
</dbReference>
<gene>
    <name evidence="2" type="ORF">CSEC_2096</name>
</gene>
<evidence type="ECO:0000313" key="2">
    <source>
        <dbReference type="EMBL" id="CDR34902.1"/>
    </source>
</evidence>
<feature type="compositionally biased region" description="Basic and acidic residues" evidence="1">
    <location>
        <begin position="98"/>
        <end position="117"/>
    </location>
</feature>
<comment type="caution">
    <text evidence="2">The sequence shown here is derived from an EMBL/GenBank/DDBJ whole genome shotgun (WGS) entry which is preliminary data.</text>
</comment>
<dbReference type="STRING" id="1437425.CSEC_2096"/>
<feature type="compositionally biased region" description="Basic and acidic residues" evidence="1">
    <location>
        <begin position="124"/>
        <end position="146"/>
    </location>
</feature>
<reference evidence="2" key="2">
    <citation type="submission" date="2014-09" db="EMBL/GenBank/DDBJ databases">
        <title>Criblamydia sequanensis harbors a mega-plasmid encoding arsenite resistance.</title>
        <authorList>
            <person name="Bertelli C."/>
            <person name="Goesmann A."/>
            <person name="Greub G."/>
        </authorList>
    </citation>
    <scope>NUCLEOTIDE SEQUENCE [LARGE SCALE GENOMIC DNA]</scope>
    <source>
        <strain evidence="2">CRIB-18</strain>
    </source>
</reference>
<evidence type="ECO:0000256" key="1">
    <source>
        <dbReference type="SAM" id="MobiDB-lite"/>
    </source>
</evidence>
<reference evidence="2" key="1">
    <citation type="submission" date="2013-12" db="EMBL/GenBank/DDBJ databases">
        <authorList>
            <person name="Linke B."/>
        </authorList>
    </citation>
    <scope>NUCLEOTIDE SEQUENCE [LARGE SCALE GENOMIC DNA]</scope>
    <source>
        <strain evidence="2">CRIB-18</strain>
    </source>
</reference>
<accession>A0A090D082</accession>
<feature type="region of interest" description="Disordered" evidence="1">
    <location>
        <begin position="98"/>
        <end position="152"/>
    </location>
</feature>
<protein>
    <submittedName>
        <fullName evidence="2">Uncharacterized protein</fullName>
    </submittedName>
</protein>
<dbReference type="Proteomes" id="UP000031552">
    <property type="component" value="Unassembled WGS sequence"/>
</dbReference>
<sequence>MFTPLHLLSAQAMGSPLEMDTNILQGEEVSLVVENKGDQKVYAHVFLNSALAQGMMRVVDSKQKVKFNIMADQDCKLKDFVIKVVDLAGENLMERGEAVSKKRFRESASHSDKEKEGQSASKRQHLDPIDLETQKNDEWQEGEKEASSVQATQAKTVITDQKLAELELHDPVTDLPIGFKTFLEPNRKVAVFMSNPNEERIKFVFTITCGDKKTKIPAEGVEMGILEGKAKAQICSFTPQSPDGVILYSLLSNKMAPSEEAKKNYFQQEISYVKK</sequence>
<dbReference type="AlphaFoldDB" id="A0A090D082"/>
<dbReference type="EMBL" id="CCEJ010000010">
    <property type="protein sequence ID" value="CDR34902.1"/>
    <property type="molecule type" value="Genomic_DNA"/>
</dbReference>
<organism evidence="2 3">
    <name type="scientific">Candidatus Criblamydia sequanensis CRIB-18</name>
    <dbReference type="NCBI Taxonomy" id="1437425"/>
    <lineage>
        <taxon>Bacteria</taxon>
        <taxon>Pseudomonadati</taxon>
        <taxon>Chlamydiota</taxon>
        <taxon>Chlamydiia</taxon>
        <taxon>Parachlamydiales</taxon>
        <taxon>Candidatus Criblamydiaceae</taxon>
        <taxon>Candidatus Criblamydia</taxon>
    </lineage>
</organism>
<keyword evidence="3" id="KW-1185">Reference proteome</keyword>
<name>A0A090D082_9BACT</name>
<evidence type="ECO:0000313" key="3">
    <source>
        <dbReference type="Proteomes" id="UP000031552"/>
    </source>
</evidence>
<proteinExistence type="predicted"/>